<feature type="chain" id="PRO_5003157882" evidence="2">
    <location>
        <begin position="20"/>
        <end position="320"/>
    </location>
</feature>
<evidence type="ECO:0000313" key="4">
    <source>
        <dbReference type="Proteomes" id="UP000008237"/>
    </source>
</evidence>
<protein>
    <submittedName>
        <fullName evidence="3">Uncharacterized protein</fullName>
    </submittedName>
</protein>
<accession>E2BJ64</accession>
<feature type="signal peptide" evidence="2">
    <location>
        <begin position="1"/>
        <end position="19"/>
    </location>
</feature>
<name>E2BJ64_HARSA</name>
<feature type="region of interest" description="Disordered" evidence="1">
    <location>
        <begin position="41"/>
        <end position="64"/>
    </location>
</feature>
<dbReference type="AlphaFoldDB" id="E2BJ64"/>
<organism evidence="4">
    <name type="scientific">Harpegnathos saltator</name>
    <name type="common">Jerdon's jumping ant</name>
    <dbReference type="NCBI Taxonomy" id="610380"/>
    <lineage>
        <taxon>Eukaryota</taxon>
        <taxon>Metazoa</taxon>
        <taxon>Ecdysozoa</taxon>
        <taxon>Arthropoda</taxon>
        <taxon>Hexapoda</taxon>
        <taxon>Insecta</taxon>
        <taxon>Pterygota</taxon>
        <taxon>Neoptera</taxon>
        <taxon>Endopterygota</taxon>
        <taxon>Hymenoptera</taxon>
        <taxon>Apocrita</taxon>
        <taxon>Aculeata</taxon>
        <taxon>Formicoidea</taxon>
        <taxon>Formicidae</taxon>
        <taxon>Ponerinae</taxon>
        <taxon>Ponerini</taxon>
        <taxon>Harpegnathos</taxon>
    </lineage>
</organism>
<dbReference type="OrthoDB" id="6621161at2759"/>
<evidence type="ECO:0000256" key="2">
    <source>
        <dbReference type="SAM" id="SignalP"/>
    </source>
</evidence>
<dbReference type="Proteomes" id="UP000008237">
    <property type="component" value="Unassembled WGS sequence"/>
</dbReference>
<evidence type="ECO:0000313" key="3">
    <source>
        <dbReference type="EMBL" id="EFN84214.1"/>
    </source>
</evidence>
<dbReference type="EMBL" id="GL448558">
    <property type="protein sequence ID" value="EFN84214.1"/>
    <property type="molecule type" value="Genomic_DNA"/>
</dbReference>
<gene>
    <name evidence="3" type="ORF">EAI_10002</name>
</gene>
<dbReference type="InParanoid" id="E2BJ64"/>
<keyword evidence="4" id="KW-1185">Reference proteome</keyword>
<evidence type="ECO:0000256" key="1">
    <source>
        <dbReference type="SAM" id="MobiDB-lite"/>
    </source>
</evidence>
<reference evidence="3 4" key="1">
    <citation type="journal article" date="2010" name="Science">
        <title>Genomic comparison of the ants Camponotus floridanus and Harpegnathos saltator.</title>
        <authorList>
            <person name="Bonasio R."/>
            <person name="Zhang G."/>
            <person name="Ye C."/>
            <person name="Mutti N.S."/>
            <person name="Fang X."/>
            <person name="Qin N."/>
            <person name="Donahue G."/>
            <person name="Yang P."/>
            <person name="Li Q."/>
            <person name="Li C."/>
            <person name="Zhang P."/>
            <person name="Huang Z."/>
            <person name="Berger S.L."/>
            <person name="Reinberg D."/>
            <person name="Wang J."/>
            <person name="Liebig J."/>
        </authorList>
    </citation>
    <scope>NUCLEOTIDE SEQUENCE [LARGE SCALE GENOMIC DNA]</scope>
    <source>
        <strain evidence="3 4">R22 G/1</strain>
    </source>
</reference>
<keyword evidence="2" id="KW-0732">Signal</keyword>
<proteinExistence type="predicted"/>
<sequence>MVLVGVIIVLLAVTIRNSSIPPIAVASRGFSELSGIPELQESPDGAWEASFSRSPAKNSKRKRTRRSSIVEISISISIPTIVSRESTFGGFRRAYTLEDLEDSRAARRGGEELPGNADTYARRRIGKFAKLYRKCRKMVGSNGTMIAIRLVRSKLRKREDHHSSAGAVHPEATVVQTATSPPAAATAAIVGAQHHPDGCCTQISTTTTVSTDLGNTCDEHHVYAMATATMTTPSANPVEPFAWQFPPPYPPPHMPPAQYALYNDQDNLVHALPPDRSGFAKGFRKNIGGRWRRLVKRKPESETCAIPPELKDQLKTIYVY</sequence>